<accession>A0A2U9C4G0</accession>
<reference evidence="2 3" key="1">
    <citation type="submission" date="2017-12" db="EMBL/GenBank/DDBJ databases">
        <title>Integrating genomic resources of turbot (Scophthalmus maximus) in depth evaluation of genetic and physical mapping variation across individuals.</title>
        <authorList>
            <person name="Martinez P."/>
        </authorList>
    </citation>
    <scope>NUCLEOTIDE SEQUENCE [LARGE SCALE GENOMIC DNA]</scope>
</reference>
<dbReference type="EMBL" id="CP026254">
    <property type="protein sequence ID" value="AWP11464.1"/>
    <property type="molecule type" value="Genomic_DNA"/>
</dbReference>
<feature type="compositionally biased region" description="Basic and acidic residues" evidence="1">
    <location>
        <begin position="11"/>
        <end position="20"/>
    </location>
</feature>
<dbReference type="AlphaFoldDB" id="A0A2U9C4G0"/>
<evidence type="ECO:0000313" key="2">
    <source>
        <dbReference type="EMBL" id="AWP11464.1"/>
    </source>
</evidence>
<protein>
    <submittedName>
        <fullName evidence="2">Uncharacterized protein</fullName>
    </submittedName>
</protein>
<proteinExistence type="predicted"/>
<evidence type="ECO:0000313" key="3">
    <source>
        <dbReference type="Proteomes" id="UP000246464"/>
    </source>
</evidence>
<organism evidence="2 3">
    <name type="scientific">Scophthalmus maximus</name>
    <name type="common">Turbot</name>
    <name type="synonym">Psetta maxima</name>
    <dbReference type="NCBI Taxonomy" id="52904"/>
    <lineage>
        <taxon>Eukaryota</taxon>
        <taxon>Metazoa</taxon>
        <taxon>Chordata</taxon>
        <taxon>Craniata</taxon>
        <taxon>Vertebrata</taxon>
        <taxon>Euteleostomi</taxon>
        <taxon>Actinopterygii</taxon>
        <taxon>Neopterygii</taxon>
        <taxon>Teleostei</taxon>
        <taxon>Neoteleostei</taxon>
        <taxon>Acanthomorphata</taxon>
        <taxon>Carangaria</taxon>
        <taxon>Pleuronectiformes</taxon>
        <taxon>Pleuronectoidei</taxon>
        <taxon>Scophthalmidae</taxon>
        <taxon>Scophthalmus</taxon>
    </lineage>
</organism>
<gene>
    <name evidence="2" type="ORF">SMAX5B_007919</name>
</gene>
<dbReference type="Proteomes" id="UP000246464">
    <property type="component" value="Chromosome 12"/>
</dbReference>
<name>A0A2U9C4G0_SCOMX</name>
<sequence length="52" mass="5439">MADCVQSVRTPPEKRARGDADAVGGIKADLSKCIMAQMFLCVPGVSAPHPRG</sequence>
<feature type="region of interest" description="Disordered" evidence="1">
    <location>
        <begin position="1"/>
        <end position="21"/>
    </location>
</feature>
<evidence type="ECO:0000256" key="1">
    <source>
        <dbReference type="SAM" id="MobiDB-lite"/>
    </source>
</evidence>
<keyword evidence="3" id="KW-1185">Reference proteome</keyword>